<name>D1YZY7_METPS</name>
<dbReference type="KEGG" id="mpd:MCP_1937"/>
<dbReference type="RefSeq" id="WP_012900684.1">
    <property type="nucleotide sequence ID" value="NC_013665.1"/>
</dbReference>
<proteinExistence type="predicted"/>
<dbReference type="GeneID" id="43499728"/>
<evidence type="ECO:0000313" key="2">
    <source>
        <dbReference type="Proteomes" id="UP000001882"/>
    </source>
</evidence>
<protein>
    <submittedName>
        <fullName evidence="1">Uncharacterized protein</fullName>
    </submittedName>
</protein>
<evidence type="ECO:0000313" key="1">
    <source>
        <dbReference type="EMBL" id="BAI62009.1"/>
    </source>
</evidence>
<dbReference type="Proteomes" id="UP000001882">
    <property type="component" value="Chromosome"/>
</dbReference>
<reference evidence="1 2" key="2">
    <citation type="journal article" date="2008" name="Int. J. Syst. Evol. Microbiol.">
        <title>Methanocella paludicola gen. nov., sp. nov., a methane-producing archaeon, the first isolate of the lineage 'Rice Cluster I', and proposal of the new archaeal order Methanocellales ord. nov.</title>
        <authorList>
            <person name="Sakai S."/>
            <person name="Imachi H."/>
            <person name="Hanada S."/>
            <person name="Ohashi A."/>
            <person name="Harada H."/>
            <person name="Kamagata Y."/>
        </authorList>
    </citation>
    <scope>NUCLEOTIDE SEQUENCE [LARGE SCALE GENOMIC DNA]</scope>
    <source>
        <strain evidence="2">DSM 17711 / JCM 13418 / NBRC 101707 / SANAE</strain>
    </source>
</reference>
<gene>
    <name evidence="1" type="ordered locus">MCP_1937</name>
</gene>
<sequence length="58" mass="6701">MFTRFKQELRDTLDRIMDIIVGMLRILVFRLFKAPGVDSTKIEVYSKKDRGPARGGTI</sequence>
<reference evidence="1 2" key="1">
    <citation type="journal article" date="2007" name="Appl. Environ. Microbiol.">
        <title>Isolation of key methanogens for global methane emission from rice paddy fields: a novel isolate affiliated with the clone cluster rice cluster I.</title>
        <authorList>
            <person name="Sakai S."/>
            <person name="Imachi H."/>
            <person name="Sekiguchi Y."/>
            <person name="Ohashi A."/>
            <person name="Harada H."/>
            <person name="Kamagata Y."/>
        </authorList>
    </citation>
    <scope>NUCLEOTIDE SEQUENCE [LARGE SCALE GENOMIC DNA]</scope>
    <source>
        <strain evidence="2">DSM 17711 / JCM 13418 / NBRC 101707 / SANAE</strain>
    </source>
</reference>
<keyword evidence="2" id="KW-1185">Reference proteome</keyword>
<dbReference type="AlphaFoldDB" id="D1YZY7"/>
<dbReference type="EMBL" id="AP011532">
    <property type="protein sequence ID" value="BAI62009.1"/>
    <property type="molecule type" value="Genomic_DNA"/>
</dbReference>
<dbReference type="InParanoid" id="D1YZY7"/>
<dbReference type="STRING" id="304371.MCP_1937"/>
<reference evidence="2" key="3">
    <citation type="journal article" date="2011" name="PLoS ONE">
        <title>Genome sequence of a mesophilic hydrogenotrophic methanogen Methanocella paludicola, the first cultivated representative of the order Methanocellales.</title>
        <authorList>
            <person name="Sakai S."/>
            <person name="Takaki Y."/>
            <person name="Shimamura S."/>
            <person name="Sekine M."/>
            <person name="Tajima T."/>
            <person name="Kosugi H."/>
            <person name="Ichikawa N."/>
            <person name="Tasumi E."/>
            <person name="Hiraki A.T."/>
            <person name="Shimizu A."/>
            <person name="Kato Y."/>
            <person name="Nishiko R."/>
            <person name="Mori K."/>
            <person name="Fujita N."/>
            <person name="Imachi H."/>
            <person name="Takai K."/>
        </authorList>
    </citation>
    <scope>NUCLEOTIDE SEQUENCE [LARGE SCALE GENOMIC DNA]</scope>
    <source>
        <strain evidence="2">DSM 17711 / JCM 13418 / NBRC 101707 / SANAE</strain>
    </source>
</reference>
<organism evidence="1 2">
    <name type="scientific">Methanocella paludicola (strain DSM 17711 / JCM 13418 / NBRC 101707 / SANAE)</name>
    <dbReference type="NCBI Taxonomy" id="304371"/>
    <lineage>
        <taxon>Archaea</taxon>
        <taxon>Methanobacteriati</taxon>
        <taxon>Methanobacteriota</taxon>
        <taxon>Stenosarchaea group</taxon>
        <taxon>Methanomicrobia</taxon>
        <taxon>Methanocellales</taxon>
        <taxon>Methanocellaceae</taxon>
        <taxon>Methanocella</taxon>
    </lineage>
</organism>
<accession>D1YZY7</accession>